<dbReference type="PROSITE" id="PS51092">
    <property type="entry name" value="FN2_2"/>
    <property type="match status" value="1"/>
</dbReference>
<protein>
    <submittedName>
        <fullName evidence="8">PA14 domain-containing protein</fullName>
    </submittedName>
</protein>
<feature type="chain" id="PRO_5044011193" evidence="5">
    <location>
        <begin position="23"/>
        <end position="1071"/>
    </location>
</feature>
<dbReference type="InterPro" id="IPR036943">
    <property type="entry name" value="FN_type2_sf"/>
</dbReference>
<dbReference type="SUPFAM" id="SSF56988">
    <property type="entry name" value="Anthrax protective antigen"/>
    <property type="match status" value="1"/>
</dbReference>
<keyword evidence="1" id="KW-0677">Repeat</keyword>
<evidence type="ECO:0000256" key="2">
    <source>
        <dbReference type="ARBA" id="ARBA00023157"/>
    </source>
</evidence>
<feature type="region of interest" description="Disordered" evidence="4">
    <location>
        <begin position="31"/>
        <end position="131"/>
    </location>
</feature>
<evidence type="ECO:0000259" key="7">
    <source>
        <dbReference type="PROSITE" id="PS51820"/>
    </source>
</evidence>
<gene>
    <name evidence="8" type="ORF">BcabD6B2_03700</name>
</gene>
<dbReference type="Pfam" id="PF07691">
    <property type="entry name" value="PA14"/>
    <property type="match status" value="1"/>
</dbReference>
<dbReference type="GeneID" id="94192418"/>
<evidence type="ECO:0000256" key="1">
    <source>
        <dbReference type="ARBA" id="ARBA00022737"/>
    </source>
</evidence>
<keyword evidence="2" id="KW-1015">Disulfide bond</keyword>
<keyword evidence="3" id="KW-0175">Coiled coil</keyword>
<dbReference type="Gene3D" id="2.10.10.10">
    <property type="entry name" value="Fibronectin, type II, collagen-binding"/>
    <property type="match status" value="1"/>
</dbReference>
<reference evidence="8 9" key="1">
    <citation type="submission" date="2021-06" db="EMBL/GenBank/DDBJ databases">
        <title>Genome sequence of Babesia caballi.</title>
        <authorList>
            <person name="Yamagishi J."/>
            <person name="Kidaka T."/>
            <person name="Ochi A."/>
        </authorList>
    </citation>
    <scope>NUCLEOTIDE SEQUENCE [LARGE SCALE GENOMIC DNA]</scope>
    <source>
        <strain evidence="8">USDA-D6B2</strain>
    </source>
</reference>
<organism evidence="8 9">
    <name type="scientific">Babesia caballi</name>
    <dbReference type="NCBI Taxonomy" id="5871"/>
    <lineage>
        <taxon>Eukaryota</taxon>
        <taxon>Sar</taxon>
        <taxon>Alveolata</taxon>
        <taxon>Apicomplexa</taxon>
        <taxon>Aconoidasida</taxon>
        <taxon>Piroplasmida</taxon>
        <taxon>Babesiidae</taxon>
        <taxon>Babesia</taxon>
    </lineage>
</organism>
<keyword evidence="5" id="KW-0732">Signal</keyword>
<dbReference type="RefSeq" id="XP_067713006.1">
    <property type="nucleotide sequence ID" value="XM_067856905.1"/>
</dbReference>
<name>A0AAV4LM57_BABCB</name>
<feature type="compositionally biased region" description="Polar residues" evidence="4">
    <location>
        <begin position="42"/>
        <end position="54"/>
    </location>
</feature>
<evidence type="ECO:0000256" key="3">
    <source>
        <dbReference type="SAM" id="Coils"/>
    </source>
</evidence>
<dbReference type="InterPro" id="IPR011658">
    <property type="entry name" value="PA14_dom"/>
</dbReference>
<evidence type="ECO:0000256" key="4">
    <source>
        <dbReference type="SAM" id="MobiDB-lite"/>
    </source>
</evidence>
<evidence type="ECO:0000313" key="8">
    <source>
        <dbReference type="EMBL" id="GIX60935.1"/>
    </source>
</evidence>
<evidence type="ECO:0000313" key="9">
    <source>
        <dbReference type="Proteomes" id="UP001497744"/>
    </source>
</evidence>
<feature type="compositionally biased region" description="Polar residues" evidence="4">
    <location>
        <begin position="64"/>
        <end position="96"/>
    </location>
</feature>
<dbReference type="PROSITE" id="PS51820">
    <property type="entry name" value="PA14"/>
    <property type="match status" value="1"/>
</dbReference>
<evidence type="ECO:0000259" key="6">
    <source>
        <dbReference type="PROSITE" id="PS51092"/>
    </source>
</evidence>
<dbReference type="EMBL" id="BPLF01000001">
    <property type="protein sequence ID" value="GIX60935.1"/>
    <property type="molecule type" value="Genomic_DNA"/>
</dbReference>
<feature type="compositionally biased region" description="Basic and acidic residues" evidence="4">
    <location>
        <begin position="97"/>
        <end position="110"/>
    </location>
</feature>
<proteinExistence type="predicted"/>
<dbReference type="InterPro" id="IPR000562">
    <property type="entry name" value="FN_type2_dom"/>
</dbReference>
<dbReference type="AlphaFoldDB" id="A0AAV4LM57"/>
<feature type="coiled-coil region" evidence="3">
    <location>
        <begin position="276"/>
        <end position="303"/>
    </location>
</feature>
<dbReference type="Proteomes" id="UP001497744">
    <property type="component" value="Unassembled WGS sequence"/>
</dbReference>
<dbReference type="Gene3D" id="3.90.182.10">
    <property type="entry name" value="Toxin - Anthrax Protective Antigen,domain 1"/>
    <property type="match status" value="1"/>
</dbReference>
<feature type="signal peptide" evidence="5">
    <location>
        <begin position="1"/>
        <end position="22"/>
    </location>
</feature>
<evidence type="ECO:0000256" key="5">
    <source>
        <dbReference type="SAM" id="SignalP"/>
    </source>
</evidence>
<comment type="caution">
    <text evidence="8">The sequence shown here is derived from an EMBL/GenBank/DDBJ whole genome shotgun (WGS) entry which is preliminary data.</text>
</comment>
<feature type="domain" description="PA14" evidence="7">
    <location>
        <begin position="311"/>
        <end position="472"/>
    </location>
</feature>
<dbReference type="SMART" id="SM00758">
    <property type="entry name" value="PA14"/>
    <property type="match status" value="1"/>
</dbReference>
<feature type="domain" description="Fibronectin type-II" evidence="6">
    <location>
        <begin position="148"/>
        <end position="201"/>
    </location>
</feature>
<dbReference type="Gene3D" id="2.60.120.430">
    <property type="entry name" value="Galactose-binding lectin"/>
    <property type="match status" value="1"/>
</dbReference>
<dbReference type="InterPro" id="IPR037524">
    <property type="entry name" value="PA14/GLEYA"/>
</dbReference>
<sequence>MKCRWLRFLLLCAALRRKRLIAATFSLFEDSSDSPTAFEEGQASSSSNTSQYNGVRQAIPPSKTPSDPATVVTKTQPQTNAYNSPKSVNGASSEATRTSEGERRGEDPERVIPVPGSDSITGDNPTQDDENDVMYYLTQYRARPRRTLEGNLCASAFVEKNQIYTDCTREVAPDGTQDREWCYHESQLNGKLEKDWGFCAPPPNYERIRAAVIGKIQEKVEQAGELKHALTKHRSLLLGMERRLTVFCGAGHRAIERSLLRLEEMLQDSDESLKSMRTLANEVVEIKNEMKRNECRYRSLQQQLPPDASAHLSDGLVGTYFGGHLLEFPAYGSRVDRELNFVFSDFMPVIGLDPHRFSATWHGFLRAPHSGNFVFTIDTHSYVRMELDGEEIVNNGLVRQGDAESGYRYMVDTMLRGATLTSQSQQLTGGRFYRIKIEFSHSQQYHHRSEEAVLKLEWSSLRLPREVIKSYLYTKVVPARLAISHLSHSHFGVDTAMNGSLAFLDDGGAFLSDLSNDLVGANLVVTLRSPTYRRFKMQVNAACALYVAYTHEVLPINAATEDALTLGDAAGSFAHLVEKDGKVTRLRLKRAIIQRGHTYRFRVEVQETPFFMFLSERGAEEPSQGEGPVTVLSVPDSEFYLGCTESSRVGDGFGCAACLSGKLLDKKHAIWRPQEGAGAWLKVMFRRPVLLSGFQLKQSDDPSRWVSRLSLESGEWSEFFDILHSSDPRASVYHLSEPRAVTSVLLRVEDLYTSAQTTALAVNFIGQRLTEQSPGLRRIYMNCTDTLEDNVEVQPLVEGHSYELVCSRRCFQVSSDSHSNDILSAKTPPCSSLHIDLCRLGGDPAACHAALTVVRNRGDGDDTSGEAMGYVLSRLDRGFRDVPFRASILFKSAPNRLPQQGFLVDNGSLKGSVDPSYLLQIGGNPRMGDVSYGWLRPNVTEGSALGVAFPLPGESQRCIQTPGCHPNFWSIDLPRNGRFKVELVVGDASRSEEGFSSSPEVADDSHAYQMLSVELNGEVLLGCVQVAQGSLYTLVKEVEVRNNLLKITSSSGNSACANHHTRLQFVKVTEL</sequence>
<keyword evidence="9" id="KW-1185">Reference proteome</keyword>
<accession>A0AAV4LM57</accession>